<keyword evidence="4" id="KW-1185">Reference proteome</keyword>
<dbReference type="AlphaFoldDB" id="A0AAV7NBS2"/>
<gene>
    <name evidence="3" type="ORF">NDU88_001662</name>
</gene>
<feature type="chain" id="PRO_5043328127" evidence="2">
    <location>
        <begin position="28"/>
        <end position="69"/>
    </location>
</feature>
<organism evidence="3 4">
    <name type="scientific">Pleurodeles waltl</name>
    <name type="common">Iberian ribbed newt</name>
    <dbReference type="NCBI Taxonomy" id="8319"/>
    <lineage>
        <taxon>Eukaryota</taxon>
        <taxon>Metazoa</taxon>
        <taxon>Chordata</taxon>
        <taxon>Craniata</taxon>
        <taxon>Vertebrata</taxon>
        <taxon>Euteleostomi</taxon>
        <taxon>Amphibia</taxon>
        <taxon>Batrachia</taxon>
        <taxon>Caudata</taxon>
        <taxon>Salamandroidea</taxon>
        <taxon>Salamandridae</taxon>
        <taxon>Pleurodelinae</taxon>
        <taxon>Pleurodeles</taxon>
    </lineage>
</organism>
<reference evidence="3" key="1">
    <citation type="journal article" date="2022" name="bioRxiv">
        <title>Sequencing and chromosome-scale assembly of the giantPleurodeles waltlgenome.</title>
        <authorList>
            <person name="Brown T."/>
            <person name="Elewa A."/>
            <person name="Iarovenko S."/>
            <person name="Subramanian E."/>
            <person name="Araus A.J."/>
            <person name="Petzold A."/>
            <person name="Susuki M."/>
            <person name="Suzuki K.-i.T."/>
            <person name="Hayashi T."/>
            <person name="Toyoda A."/>
            <person name="Oliveira C."/>
            <person name="Osipova E."/>
            <person name="Leigh N.D."/>
            <person name="Simon A."/>
            <person name="Yun M.H."/>
        </authorList>
    </citation>
    <scope>NUCLEOTIDE SEQUENCE</scope>
    <source>
        <strain evidence="3">20211129_DDA</strain>
        <tissue evidence="3">Liver</tissue>
    </source>
</reference>
<accession>A0AAV7NBS2</accession>
<protein>
    <submittedName>
        <fullName evidence="3">Uncharacterized protein</fullName>
    </submittedName>
</protein>
<dbReference type="Proteomes" id="UP001066276">
    <property type="component" value="Chromosome 8"/>
</dbReference>
<evidence type="ECO:0000256" key="2">
    <source>
        <dbReference type="SAM" id="SignalP"/>
    </source>
</evidence>
<proteinExistence type="predicted"/>
<evidence type="ECO:0000313" key="3">
    <source>
        <dbReference type="EMBL" id="KAJ1113416.1"/>
    </source>
</evidence>
<sequence length="69" mass="7364">MGLRRCGPCHPLAALWLVGLPGRAVFAALRDPEGGTGASLPRPIRRSDRTAASQDSWSWGAAAPPWWQG</sequence>
<dbReference type="EMBL" id="JANPWB010000012">
    <property type="protein sequence ID" value="KAJ1113416.1"/>
    <property type="molecule type" value="Genomic_DNA"/>
</dbReference>
<comment type="caution">
    <text evidence="3">The sequence shown here is derived from an EMBL/GenBank/DDBJ whole genome shotgun (WGS) entry which is preliminary data.</text>
</comment>
<feature type="signal peptide" evidence="2">
    <location>
        <begin position="1"/>
        <end position="27"/>
    </location>
</feature>
<feature type="region of interest" description="Disordered" evidence="1">
    <location>
        <begin position="31"/>
        <end position="69"/>
    </location>
</feature>
<evidence type="ECO:0000313" key="4">
    <source>
        <dbReference type="Proteomes" id="UP001066276"/>
    </source>
</evidence>
<keyword evidence="2" id="KW-0732">Signal</keyword>
<feature type="compositionally biased region" description="Low complexity" evidence="1">
    <location>
        <begin position="56"/>
        <end position="69"/>
    </location>
</feature>
<name>A0AAV7NBS2_PLEWA</name>
<evidence type="ECO:0000256" key="1">
    <source>
        <dbReference type="SAM" id="MobiDB-lite"/>
    </source>
</evidence>